<sequence>MIPSLPQDKANHFFYGSLIFLAALAAFKRPDVAYSVVLFAAVGKEAIDWLINQRAIRAGLPPPHGVEFFDVLATCAGGAVPLLARMI</sequence>
<keyword evidence="1" id="KW-0812">Transmembrane</keyword>
<organism evidence="2">
    <name type="scientific">uncultured Caudovirales phage</name>
    <dbReference type="NCBI Taxonomy" id="2100421"/>
    <lineage>
        <taxon>Viruses</taxon>
        <taxon>Duplodnaviria</taxon>
        <taxon>Heunggongvirae</taxon>
        <taxon>Uroviricota</taxon>
        <taxon>Caudoviricetes</taxon>
        <taxon>Peduoviridae</taxon>
        <taxon>Maltschvirus</taxon>
        <taxon>Maltschvirus maltsch</taxon>
    </lineage>
</organism>
<evidence type="ECO:0000256" key="1">
    <source>
        <dbReference type="SAM" id="Phobius"/>
    </source>
</evidence>
<dbReference type="EMBL" id="LR798241">
    <property type="protein sequence ID" value="CAB5214053.1"/>
    <property type="molecule type" value="Genomic_DNA"/>
</dbReference>
<keyword evidence="1" id="KW-1133">Transmembrane helix</keyword>
<name>A0A6J7WGM6_9CAUD</name>
<accession>A0A6J7WGM6</accession>
<proteinExistence type="predicted"/>
<reference evidence="2" key="1">
    <citation type="submission" date="2020-05" db="EMBL/GenBank/DDBJ databases">
        <authorList>
            <person name="Chiriac C."/>
            <person name="Salcher M."/>
            <person name="Ghai R."/>
            <person name="Kavagutti S V."/>
        </authorList>
    </citation>
    <scope>NUCLEOTIDE SEQUENCE</scope>
</reference>
<protein>
    <submittedName>
        <fullName evidence="2">Uncharacterized protein</fullName>
    </submittedName>
</protein>
<keyword evidence="1" id="KW-0472">Membrane</keyword>
<feature type="transmembrane region" description="Helical" evidence="1">
    <location>
        <begin position="12"/>
        <end position="27"/>
    </location>
</feature>
<gene>
    <name evidence="2" type="ORF">UFOVP195_8</name>
</gene>
<evidence type="ECO:0000313" key="2">
    <source>
        <dbReference type="EMBL" id="CAB5214053.1"/>
    </source>
</evidence>